<feature type="compositionally biased region" description="Low complexity" evidence="4">
    <location>
        <begin position="12"/>
        <end position="30"/>
    </location>
</feature>
<feature type="region of interest" description="Disordered" evidence="4">
    <location>
        <begin position="1"/>
        <end position="42"/>
    </location>
</feature>
<dbReference type="Proteomes" id="UP000291078">
    <property type="component" value="Unassembled WGS sequence"/>
</dbReference>
<dbReference type="OrthoDB" id="8654642at2"/>
<dbReference type="InterPro" id="IPR036388">
    <property type="entry name" value="WH-like_DNA-bd_sf"/>
</dbReference>
<dbReference type="GO" id="GO:0003700">
    <property type="term" value="F:DNA-binding transcription factor activity"/>
    <property type="evidence" value="ECO:0007669"/>
    <property type="project" value="InterPro"/>
</dbReference>
<dbReference type="InterPro" id="IPR036390">
    <property type="entry name" value="WH_DNA-bd_sf"/>
</dbReference>
<dbReference type="PROSITE" id="PS50995">
    <property type="entry name" value="HTH_MARR_2"/>
    <property type="match status" value="1"/>
</dbReference>
<dbReference type="RefSeq" id="WP_130392462.1">
    <property type="nucleotide sequence ID" value="NZ_SGXM01000004.1"/>
</dbReference>
<keyword evidence="7" id="KW-1185">Reference proteome</keyword>
<keyword evidence="1" id="KW-0805">Transcription regulation</keyword>
<dbReference type="SMART" id="SM00347">
    <property type="entry name" value="HTH_MARR"/>
    <property type="match status" value="1"/>
</dbReference>
<accession>A0A4Q7RW28</accession>
<dbReference type="Pfam" id="PF01047">
    <property type="entry name" value="MarR"/>
    <property type="match status" value="1"/>
</dbReference>
<gene>
    <name evidence="6" type="ORF">EV147_3514</name>
</gene>
<organism evidence="6 7">
    <name type="scientific">Cupriavidus agavae</name>
    <dbReference type="NCBI Taxonomy" id="1001822"/>
    <lineage>
        <taxon>Bacteria</taxon>
        <taxon>Pseudomonadati</taxon>
        <taxon>Pseudomonadota</taxon>
        <taxon>Betaproteobacteria</taxon>
        <taxon>Burkholderiales</taxon>
        <taxon>Burkholderiaceae</taxon>
        <taxon>Cupriavidus</taxon>
    </lineage>
</organism>
<evidence type="ECO:0000313" key="6">
    <source>
        <dbReference type="EMBL" id="RZT36850.1"/>
    </source>
</evidence>
<dbReference type="AlphaFoldDB" id="A0A4Q7RW28"/>
<evidence type="ECO:0000256" key="1">
    <source>
        <dbReference type="ARBA" id="ARBA00023015"/>
    </source>
</evidence>
<evidence type="ECO:0000256" key="3">
    <source>
        <dbReference type="ARBA" id="ARBA00023163"/>
    </source>
</evidence>
<evidence type="ECO:0000256" key="4">
    <source>
        <dbReference type="SAM" id="MobiDB-lite"/>
    </source>
</evidence>
<dbReference type="InterPro" id="IPR039422">
    <property type="entry name" value="MarR/SlyA-like"/>
</dbReference>
<protein>
    <submittedName>
        <fullName evidence="6">DNA-binding MarR family transcriptional regulator</fullName>
    </submittedName>
</protein>
<proteinExistence type="predicted"/>
<feature type="domain" description="HTH marR-type" evidence="5">
    <location>
        <begin position="44"/>
        <end position="176"/>
    </location>
</feature>
<dbReference type="GO" id="GO:0006950">
    <property type="term" value="P:response to stress"/>
    <property type="evidence" value="ECO:0007669"/>
    <property type="project" value="TreeGrafter"/>
</dbReference>
<sequence>MPKSSPSPRPTTPVAGAGAKPRKPAPAGSAVQPLPSERPDHDLDHSVGYLLNRAASIIAARFSDDLKPHGINLQAWRVLAALRHEDHQTLSDLASHTGAEISYLSRAVVALEERGFLRRDVSASDKRNIHLSLTPAGAAIVAELAPRAWDIERASMSGVSPAELAATLKTLRAIFTNLVDDCQDATGVNRKLTVARRVRRKAAQEDPDA</sequence>
<reference evidence="6 7" key="1">
    <citation type="journal article" date="2015" name="Stand. Genomic Sci.">
        <title>Genomic Encyclopedia of Bacterial and Archaeal Type Strains, Phase III: the genomes of soil and plant-associated and newly described type strains.</title>
        <authorList>
            <person name="Whitman W.B."/>
            <person name="Woyke T."/>
            <person name="Klenk H.P."/>
            <person name="Zhou Y."/>
            <person name="Lilburn T.G."/>
            <person name="Beck B.J."/>
            <person name="De Vos P."/>
            <person name="Vandamme P."/>
            <person name="Eisen J.A."/>
            <person name="Garrity G."/>
            <person name="Hugenholtz P."/>
            <person name="Kyrpides N.C."/>
        </authorList>
    </citation>
    <scope>NUCLEOTIDE SEQUENCE [LARGE SCALE GENOMIC DNA]</scope>
    <source>
        <strain evidence="6 7">ASC-9842</strain>
    </source>
</reference>
<feature type="compositionally biased region" description="Pro residues" evidence="4">
    <location>
        <begin position="1"/>
        <end position="11"/>
    </location>
</feature>
<dbReference type="EMBL" id="SGXM01000004">
    <property type="protein sequence ID" value="RZT36850.1"/>
    <property type="molecule type" value="Genomic_DNA"/>
</dbReference>
<comment type="caution">
    <text evidence="6">The sequence shown here is derived from an EMBL/GenBank/DDBJ whole genome shotgun (WGS) entry which is preliminary data.</text>
</comment>
<dbReference type="SUPFAM" id="SSF46785">
    <property type="entry name" value="Winged helix' DNA-binding domain"/>
    <property type="match status" value="1"/>
</dbReference>
<keyword evidence="3" id="KW-0804">Transcription</keyword>
<dbReference type="PANTHER" id="PTHR33164:SF64">
    <property type="entry name" value="TRANSCRIPTIONAL REGULATOR SLYA"/>
    <property type="match status" value="1"/>
</dbReference>
<evidence type="ECO:0000313" key="7">
    <source>
        <dbReference type="Proteomes" id="UP000291078"/>
    </source>
</evidence>
<dbReference type="PANTHER" id="PTHR33164">
    <property type="entry name" value="TRANSCRIPTIONAL REGULATOR, MARR FAMILY"/>
    <property type="match status" value="1"/>
</dbReference>
<name>A0A4Q7RW28_9BURK</name>
<evidence type="ECO:0000256" key="2">
    <source>
        <dbReference type="ARBA" id="ARBA00023125"/>
    </source>
</evidence>
<keyword evidence="2 6" id="KW-0238">DNA-binding</keyword>
<dbReference type="GO" id="GO:0003677">
    <property type="term" value="F:DNA binding"/>
    <property type="evidence" value="ECO:0007669"/>
    <property type="project" value="UniProtKB-KW"/>
</dbReference>
<dbReference type="Gene3D" id="1.10.10.10">
    <property type="entry name" value="Winged helix-like DNA-binding domain superfamily/Winged helix DNA-binding domain"/>
    <property type="match status" value="1"/>
</dbReference>
<evidence type="ECO:0000259" key="5">
    <source>
        <dbReference type="PROSITE" id="PS50995"/>
    </source>
</evidence>
<dbReference type="InterPro" id="IPR000835">
    <property type="entry name" value="HTH_MarR-typ"/>
</dbReference>